<dbReference type="EMBL" id="KL142425">
    <property type="protein sequence ID" value="KDR66262.1"/>
    <property type="molecule type" value="Genomic_DNA"/>
</dbReference>
<accession>A0A067S8K9</accession>
<feature type="compositionally biased region" description="Low complexity" evidence="1">
    <location>
        <begin position="403"/>
        <end position="416"/>
    </location>
</feature>
<keyword evidence="3" id="KW-1185">Reference proteome</keyword>
<dbReference type="STRING" id="685588.A0A067S8K9"/>
<feature type="compositionally biased region" description="Low complexity" evidence="1">
    <location>
        <begin position="9"/>
        <end position="31"/>
    </location>
</feature>
<feature type="compositionally biased region" description="Polar residues" evidence="1">
    <location>
        <begin position="532"/>
        <end position="548"/>
    </location>
</feature>
<sequence length="808" mass="87068">MPHKRAPASRRSPSTASDAPPSDAPSLPAPSQRLTRKRTLVSESEGDNNIVQLSPSPKKARNASPGSPVFESPTSQQSAREASPASPICESPILPDRSFSNKRRAASPDVMDTTPPRRKKARQVSPGSPVFIDLPPVTITASRPLRSLGKALKFGSIAPDSASHDDDMNTQVNLEAPLEVVREKRISRPSAKVAYMADAHSDAALPKVEHKSKSTSRSPAKMATASTKGKGRQIEVEDPPSPLLNEMVSAPSSPQPSPPRSRKQTASTKGKGRQIEVEDPPSPLLNEMVSAPSSPQPSPPRSRKQTRKEKGRKFISASVVASTDDEGTPPLKPLYSMKPLTTRTGETKAHGVSPLPASKLGMKPPSSQKTRKPVIQKSDGEESESEPLAKRKVTHSNKYQKAGNSSPIIINISSGSETVPMPASQKKIPNKKVIQPSGNERSNFNPKSTIDVKHLRQRPSHQQLTPGSHKTPLRVPEGGPSPMRSRGLDSDIGSDVSSADGLPKYPISSQKKISTPKNAPLSSSGKRADNLVKSNSRSTPIRSPSWDTDAFKNSETPKPKASKRVDTDAKRRVDTQHAETVTLAAEVSETEKADKPALQPFELFPYSAKDQTAESFMMDLDFTRNTLDGDTACSLSSATDFVSFGPFVNLSRAPVAAVEATFRGLSIPGTKLPVVALLTGSVVWCNLVTPKPPYQEGAATTKCIAVMPFGEEYAQYMAYIGHKLGSQVMHGPIYDGSYLVFSTSKSDRVETSTSSAPSTPQRPSRFMTKRVVNAPAAWYSIPFPHTLPFTEQGKFFPLQTVLSLSSFA</sequence>
<dbReference type="HOGENOM" id="CLU_373865_0_0_1"/>
<evidence type="ECO:0000256" key="1">
    <source>
        <dbReference type="SAM" id="MobiDB-lite"/>
    </source>
</evidence>
<evidence type="ECO:0000313" key="3">
    <source>
        <dbReference type="Proteomes" id="UP000027222"/>
    </source>
</evidence>
<proteinExistence type="predicted"/>
<feature type="compositionally biased region" description="Basic and acidic residues" evidence="1">
    <location>
        <begin position="549"/>
        <end position="576"/>
    </location>
</feature>
<gene>
    <name evidence="2" type="ORF">GALMADRAFT_148018</name>
</gene>
<evidence type="ECO:0000313" key="2">
    <source>
        <dbReference type="EMBL" id="KDR66262.1"/>
    </source>
</evidence>
<reference evidence="3" key="1">
    <citation type="journal article" date="2014" name="Proc. Natl. Acad. Sci. U.S.A.">
        <title>Extensive sampling of basidiomycete genomes demonstrates inadequacy of the white-rot/brown-rot paradigm for wood decay fungi.</title>
        <authorList>
            <person name="Riley R."/>
            <person name="Salamov A.A."/>
            <person name="Brown D.W."/>
            <person name="Nagy L.G."/>
            <person name="Floudas D."/>
            <person name="Held B.W."/>
            <person name="Levasseur A."/>
            <person name="Lombard V."/>
            <person name="Morin E."/>
            <person name="Otillar R."/>
            <person name="Lindquist E.A."/>
            <person name="Sun H."/>
            <person name="LaButti K.M."/>
            <person name="Schmutz J."/>
            <person name="Jabbour D."/>
            <person name="Luo H."/>
            <person name="Baker S.E."/>
            <person name="Pisabarro A.G."/>
            <person name="Walton J.D."/>
            <person name="Blanchette R.A."/>
            <person name="Henrissat B."/>
            <person name="Martin F."/>
            <person name="Cullen D."/>
            <person name="Hibbett D.S."/>
            <person name="Grigoriev I.V."/>
        </authorList>
    </citation>
    <scope>NUCLEOTIDE SEQUENCE [LARGE SCALE GENOMIC DNA]</scope>
    <source>
        <strain evidence="3">CBS 339.88</strain>
    </source>
</reference>
<organism evidence="2 3">
    <name type="scientific">Galerina marginata (strain CBS 339.88)</name>
    <dbReference type="NCBI Taxonomy" id="685588"/>
    <lineage>
        <taxon>Eukaryota</taxon>
        <taxon>Fungi</taxon>
        <taxon>Dikarya</taxon>
        <taxon>Basidiomycota</taxon>
        <taxon>Agaricomycotina</taxon>
        <taxon>Agaricomycetes</taxon>
        <taxon>Agaricomycetidae</taxon>
        <taxon>Agaricales</taxon>
        <taxon>Agaricineae</taxon>
        <taxon>Strophariaceae</taxon>
        <taxon>Galerina</taxon>
    </lineage>
</organism>
<feature type="compositionally biased region" description="Polar residues" evidence="1">
    <location>
        <begin position="507"/>
        <end position="525"/>
    </location>
</feature>
<protein>
    <submittedName>
        <fullName evidence="2">Uncharacterized protein</fullName>
    </submittedName>
</protein>
<feature type="compositionally biased region" description="Polar residues" evidence="1">
    <location>
        <begin position="436"/>
        <end position="448"/>
    </location>
</feature>
<dbReference type="Proteomes" id="UP000027222">
    <property type="component" value="Unassembled WGS sequence"/>
</dbReference>
<dbReference type="AlphaFoldDB" id="A0A067S8K9"/>
<feature type="compositionally biased region" description="Basic residues" evidence="1">
    <location>
        <begin position="301"/>
        <end position="313"/>
    </location>
</feature>
<dbReference type="OrthoDB" id="3070575at2759"/>
<feature type="region of interest" description="Disordered" evidence="1">
    <location>
        <begin position="1"/>
        <end position="132"/>
    </location>
</feature>
<name>A0A067S8K9_GALM3</name>
<feature type="region of interest" description="Disordered" evidence="1">
    <location>
        <begin position="197"/>
        <end position="576"/>
    </location>
</feature>